<dbReference type="GO" id="GO:0032790">
    <property type="term" value="P:ribosome disassembly"/>
    <property type="evidence" value="ECO:0007669"/>
    <property type="project" value="TreeGrafter"/>
</dbReference>
<dbReference type="EMBL" id="GG730046">
    <property type="protein sequence ID" value="EEZ92863.1"/>
    <property type="molecule type" value="Genomic_DNA"/>
</dbReference>
<sequence>MKIVKLDSKNNTIKAIVKSYSDLIFLQYILENGDELTAYSRRKIVVGKSQEIKTIKIGITIEKLKLTETSLDVSGRITFSSDENVPLHKYHTLSIKRGTGFTLKKGKLLNFQIKLIRQAAETSPKVFICVYEEGEAFFYIMYNYRIKRKMGFSKSVSGKRFKNESRKEFFTRLSALLLEEYKKGYSVFIVAGKAMDNEDLRKNHLKDKNIVYENVSYADTGLKELLSRDSINAALGKARLSIQRKLMGQYLTGISKNEKGYVYGKEEINAELKEKRPLQALLSKEYVLNNKEILEKLDSFGCEIILFDENDESLSQLNSFGGILVKFTDI</sequence>
<evidence type="ECO:0000313" key="3">
    <source>
        <dbReference type="Proteomes" id="UP000009375"/>
    </source>
</evidence>
<dbReference type="Gene3D" id="2.30.30.870">
    <property type="entry name" value="Pelota, domain A"/>
    <property type="match status" value="1"/>
</dbReference>
<name>D2EFG6_PARA4</name>
<dbReference type="InterPro" id="IPR038069">
    <property type="entry name" value="Pelota/DOM34_N"/>
</dbReference>
<dbReference type="SUPFAM" id="SSF159065">
    <property type="entry name" value="Dom34/Pelota N-terminal domain-like"/>
    <property type="match status" value="1"/>
</dbReference>
<dbReference type="Pfam" id="PF26356">
    <property type="entry name" value="Pelota_N"/>
    <property type="match status" value="1"/>
</dbReference>
<dbReference type="InterPro" id="IPR004405">
    <property type="entry name" value="TF_pelota"/>
</dbReference>
<dbReference type="SUPFAM" id="SSF55315">
    <property type="entry name" value="L30e-like"/>
    <property type="match status" value="1"/>
</dbReference>
<dbReference type="InterPro" id="IPR058547">
    <property type="entry name" value="Pelota_N"/>
</dbReference>
<reference evidence="2 3" key="1">
    <citation type="journal article" date="2010" name="Proc. Natl. Acad. Sci. U.S.A.">
        <title>Enigmatic, ultrasmall, uncultivated Archaea.</title>
        <authorList>
            <person name="Baker B.J."/>
            <person name="Comolli L.R."/>
            <person name="Dick G.J."/>
            <person name="Hauser L.J."/>
            <person name="Hyatt D."/>
            <person name="Dill B.D."/>
            <person name="Land M.L."/>
            <person name="Verberkmoes N.C."/>
            <person name="Hettich R.L."/>
            <person name="Banfield J.F."/>
        </authorList>
    </citation>
    <scope>NUCLEOTIDE SEQUENCE [LARGE SCALE GENOMIC DNA]</scope>
</reference>
<dbReference type="Gene3D" id="3.30.420.60">
    <property type="entry name" value="eRF1 domain 2"/>
    <property type="match status" value="1"/>
</dbReference>
<dbReference type="Gene3D" id="3.30.1330.30">
    <property type="match status" value="1"/>
</dbReference>
<dbReference type="GO" id="GO:0070481">
    <property type="term" value="P:nuclear-transcribed mRNA catabolic process, non-stop decay"/>
    <property type="evidence" value="ECO:0007669"/>
    <property type="project" value="InterPro"/>
</dbReference>
<organism evidence="2 3">
    <name type="scientific">Candidatus Parvarchaeum acidiphilum ARMAN-4</name>
    <dbReference type="NCBI Taxonomy" id="662760"/>
    <lineage>
        <taxon>Archaea</taxon>
        <taxon>Candidatus Parvarchaeota</taxon>
        <taxon>Candidatus Parvarchaeum</taxon>
    </lineage>
</organism>
<evidence type="ECO:0000313" key="2">
    <source>
        <dbReference type="EMBL" id="EEZ92863.1"/>
    </source>
</evidence>
<dbReference type="Proteomes" id="UP000009375">
    <property type="component" value="Unassembled WGS sequence"/>
</dbReference>
<dbReference type="InterPro" id="IPR005140">
    <property type="entry name" value="eRF1_Pelota-like_N"/>
</dbReference>
<dbReference type="GO" id="GO:0070651">
    <property type="term" value="P:nonfunctional rRNA decay"/>
    <property type="evidence" value="ECO:0007669"/>
    <property type="project" value="TreeGrafter"/>
</dbReference>
<dbReference type="GO" id="GO:0070966">
    <property type="term" value="P:nuclear-transcribed mRNA catabolic process, no-go decay"/>
    <property type="evidence" value="ECO:0007669"/>
    <property type="project" value="InterPro"/>
</dbReference>
<dbReference type="InterPro" id="IPR042226">
    <property type="entry name" value="eFR1_2_sf"/>
</dbReference>
<dbReference type="InterPro" id="IPR029064">
    <property type="entry name" value="Ribosomal_eL30-like_sf"/>
</dbReference>
<gene>
    <name evidence="2" type="ORF">BJBARM4_0484</name>
</gene>
<dbReference type="GO" id="GO:0005737">
    <property type="term" value="C:cytoplasm"/>
    <property type="evidence" value="ECO:0007669"/>
    <property type="project" value="TreeGrafter"/>
</dbReference>
<evidence type="ECO:0000259" key="1">
    <source>
        <dbReference type="SMART" id="SM01194"/>
    </source>
</evidence>
<accession>D2EFG6</accession>
<protein>
    <submittedName>
        <fullName evidence="2">RNA-binding-like protein</fullName>
    </submittedName>
</protein>
<feature type="domain" description="eRF1/Pelota-like N-terminal" evidence="1">
    <location>
        <begin position="1"/>
        <end position="121"/>
    </location>
</feature>
<dbReference type="AlphaFoldDB" id="D2EFG6"/>
<dbReference type="PANTHER" id="PTHR10853">
    <property type="entry name" value="PELOTA"/>
    <property type="match status" value="1"/>
</dbReference>
<dbReference type="SUPFAM" id="SSF53137">
    <property type="entry name" value="Translational machinery components"/>
    <property type="match status" value="1"/>
</dbReference>
<dbReference type="GO" id="GO:0071025">
    <property type="term" value="P:RNA surveillance"/>
    <property type="evidence" value="ECO:0007669"/>
    <property type="project" value="InterPro"/>
</dbReference>
<dbReference type="SMART" id="SM01194">
    <property type="entry name" value="eRF1_1"/>
    <property type="match status" value="1"/>
</dbReference>
<proteinExistence type="predicted"/>
<dbReference type="PANTHER" id="PTHR10853:SF0">
    <property type="entry name" value="PROTEIN PELOTA HOMOLOG"/>
    <property type="match status" value="1"/>
</dbReference>